<gene>
    <name evidence="2" type="ORF">SAMN05660657_01839</name>
</gene>
<proteinExistence type="predicted"/>
<evidence type="ECO:0008006" key="4">
    <source>
        <dbReference type="Google" id="ProtNLM"/>
    </source>
</evidence>
<keyword evidence="3" id="KW-1185">Reference proteome</keyword>
<name>A0A1I6ZDX5_9ACTN</name>
<reference evidence="3" key="1">
    <citation type="submission" date="2016-10" db="EMBL/GenBank/DDBJ databases">
        <authorList>
            <person name="Varghese N."/>
            <person name="Submissions S."/>
        </authorList>
    </citation>
    <scope>NUCLEOTIDE SEQUENCE [LARGE SCALE GENOMIC DNA]</scope>
    <source>
        <strain evidence="3">DSM 46136</strain>
    </source>
</reference>
<organism evidence="2 3">
    <name type="scientific">Geodermatophilus amargosae</name>
    <dbReference type="NCBI Taxonomy" id="1296565"/>
    <lineage>
        <taxon>Bacteria</taxon>
        <taxon>Bacillati</taxon>
        <taxon>Actinomycetota</taxon>
        <taxon>Actinomycetes</taxon>
        <taxon>Geodermatophilales</taxon>
        <taxon>Geodermatophilaceae</taxon>
        <taxon>Geodermatophilus</taxon>
    </lineage>
</organism>
<evidence type="ECO:0000313" key="2">
    <source>
        <dbReference type="EMBL" id="SFT60900.1"/>
    </source>
</evidence>
<dbReference type="AlphaFoldDB" id="A0A1I6ZDX5"/>
<dbReference type="Proteomes" id="UP000199546">
    <property type="component" value="Unassembled WGS sequence"/>
</dbReference>
<accession>A0A1I6ZDX5</accession>
<evidence type="ECO:0000313" key="3">
    <source>
        <dbReference type="Proteomes" id="UP000199546"/>
    </source>
</evidence>
<keyword evidence="1" id="KW-0732">Signal</keyword>
<evidence type="ECO:0000256" key="1">
    <source>
        <dbReference type="SAM" id="SignalP"/>
    </source>
</evidence>
<feature type="chain" id="PRO_5011762873" description="Lipoprotein" evidence="1">
    <location>
        <begin position="24"/>
        <end position="285"/>
    </location>
</feature>
<dbReference type="STRING" id="1296565.SAMN05660657_01839"/>
<dbReference type="EMBL" id="FPBA01000005">
    <property type="protein sequence ID" value="SFT60900.1"/>
    <property type="molecule type" value="Genomic_DNA"/>
</dbReference>
<sequence length="285" mass="29560">MRRTATWLAVLLCTACGSAESSASPAPSSSLSSSTPAPVPAVPAVPGIEAEAVELRTDEAIGGQVQVRITDTGTEAFTVTSVAIDSPGFAPLPDRAVTAAFAPGRTIDLPTPYGDALCDRAAEPAAARLTVVRPDGRTEALRVPLAAEVLGRIHEERCAVRAVLAVADVTVDGLSPDGDAVTGTLTLARAGDDDRPVTVTRLEGNVIYDATADLPRTLGAGESTLEVGLEFTMARCDAHALAEVKQPHLFLLGLQVADDHEVAADLPLDEAQRDELAALIDRACR</sequence>
<protein>
    <recommendedName>
        <fullName evidence="4">Lipoprotein</fullName>
    </recommendedName>
</protein>
<feature type="signal peptide" evidence="1">
    <location>
        <begin position="1"/>
        <end position="23"/>
    </location>
</feature>